<dbReference type="InterPro" id="IPR011990">
    <property type="entry name" value="TPR-like_helical_dom_sf"/>
</dbReference>
<dbReference type="SUPFAM" id="SSF48452">
    <property type="entry name" value="TPR-like"/>
    <property type="match status" value="2"/>
</dbReference>
<reference evidence="2 3" key="1">
    <citation type="journal article" date="2021" name="Sci. Rep.">
        <title>Genome sequencing of the multicellular alga Astrephomene provides insights into convergent evolution of germ-soma differentiation.</title>
        <authorList>
            <person name="Yamashita S."/>
            <person name="Yamamoto K."/>
            <person name="Matsuzaki R."/>
            <person name="Suzuki S."/>
            <person name="Yamaguchi H."/>
            <person name="Hirooka S."/>
            <person name="Minakuchi Y."/>
            <person name="Miyagishima S."/>
            <person name="Kawachi M."/>
            <person name="Toyoda A."/>
            <person name="Nozaki H."/>
        </authorList>
    </citation>
    <scope>NUCLEOTIDE SEQUENCE [LARGE SCALE GENOMIC DNA]</scope>
    <source>
        <strain evidence="2 3">NIES-4017</strain>
    </source>
</reference>
<dbReference type="SMART" id="SM00028">
    <property type="entry name" value="TPR"/>
    <property type="match status" value="4"/>
</dbReference>
<feature type="compositionally biased region" description="Low complexity" evidence="1">
    <location>
        <begin position="123"/>
        <end position="138"/>
    </location>
</feature>
<gene>
    <name evidence="2" type="ORF">Agub_g8769</name>
</gene>
<feature type="compositionally biased region" description="Polar residues" evidence="1">
    <location>
        <begin position="155"/>
        <end position="174"/>
    </location>
</feature>
<name>A0AAD3DUV6_9CHLO</name>
<evidence type="ECO:0000256" key="1">
    <source>
        <dbReference type="SAM" id="MobiDB-lite"/>
    </source>
</evidence>
<dbReference type="InterPro" id="IPR019734">
    <property type="entry name" value="TPR_rpt"/>
</dbReference>
<keyword evidence="3" id="KW-1185">Reference proteome</keyword>
<evidence type="ECO:0000313" key="2">
    <source>
        <dbReference type="EMBL" id="GFR47082.1"/>
    </source>
</evidence>
<feature type="compositionally biased region" description="Low complexity" evidence="1">
    <location>
        <begin position="95"/>
        <end position="115"/>
    </location>
</feature>
<accession>A0AAD3DUV6</accession>
<comment type="caution">
    <text evidence="2">The sequence shown here is derived from an EMBL/GenBank/DDBJ whole genome shotgun (WGS) entry which is preliminary data.</text>
</comment>
<evidence type="ECO:0000313" key="3">
    <source>
        <dbReference type="Proteomes" id="UP001054857"/>
    </source>
</evidence>
<feature type="region of interest" description="Disordered" evidence="1">
    <location>
        <begin position="315"/>
        <end position="344"/>
    </location>
</feature>
<dbReference type="Gene3D" id="1.25.40.10">
    <property type="entry name" value="Tetratricopeptide repeat domain"/>
    <property type="match status" value="2"/>
</dbReference>
<proteinExistence type="predicted"/>
<dbReference type="EMBL" id="BMAR01000016">
    <property type="protein sequence ID" value="GFR47082.1"/>
    <property type="molecule type" value="Genomic_DNA"/>
</dbReference>
<feature type="compositionally biased region" description="Low complexity" evidence="1">
    <location>
        <begin position="175"/>
        <end position="193"/>
    </location>
</feature>
<feature type="region of interest" description="Disordered" evidence="1">
    <location>
        <begin position="90"/>
        <end position="193"/>
    </location>
</feature>
<protein>
    <submittedName>
        <fullName evidence="2">Uncharacterized protein</fullName>
    </submittedName>
</protein>
<sequence length="564" mass="58290">MMKVYVHWVGDEGSPFTKVLKLSDNSAVADLRVACWDALIARHPTLGGSGPIPLLLSGPDGRSLPMSSLLSDVLSSGDDVFFRLNGQQGHAGEMSSGCVRTTTTTSSIAAESTPSQAAVTNIAATTAPEEAARPSTATSPQQDQHAAAGTAPTAIKTQAHNGTSEGSASCNPSKQHQAQQPHKPQQKQQQQRQPLLPDLPEEQLLPLVRALWVRAEEAAAQQNYRAGAEALQQALLLLPRPSGPLHVASLQRLARMWLAAGNPAAAAPWALRAVQARQEDVGVLQLAGDCLREGGRPREAVLHYQAALELLEERASSGSSGSSSGSSSSGGDSSSAGAGNDATTSSSSIQQLQLRLRVSLAACLYDIPSGGSPVVPPYDNHDLAASLVMGALEADPGCWEALRLYGRIAADRGMRDEALRVALRLVVGRPQQREGKALLAECLQDEEGCALLFEELNVPLTAGEQQQQQACGGGSGGGGGVSGTAAAAGTAAAPAAAAAAAASSAAALGFVANSVKDEGQVDSCIRLLQCAVQLHPRNASYSLNLVHALELRQDLQGALAAGWS</sequence>
<dbReference type="Proteomes" id="UP001054857">
    <property type="component" value="Unassembled WGS sequence"/>
</dbReference>
<dbReference type="AlphaFoldDB" id="A0AAD3DUV6"/>
<feature type="compositionally biased region" description="Low complexity" evidence="1">
    <location>
        <begin position="316"/>
        <end position="344"/>
    </location>
</feature>
<organism evidence="2 3">
    <name type="scientific">Astrephomene gubernaculifera</name>
    <dbReference type="NCBI Taxonomy" id="47775"/>
    <lineage>
        <taxon>Eukaryota</taxon>
        <taxon>Viridiplantae</taxon>
        <taxon>Chlorophyta</taxon>
        <taxon>core chlorophytes</taxon>
        <taxon>Chlorophyceae</taxon>
        <taxon>CS clade</taxon>
        <taxon>Chlamydomonadales</taxon>
        <taxon>Astrephomenaceae</taxon>
        <taxon>Astrephomene</taxon>
    </lineage>
</organism>